<feature type="signal peptide" evidence="2">
    <location>
        <begin position="1"/>
        <end position="26"/>
    </location>
</feature>
<dbReference type="Gene3D" id="2.170.130.30">
    <property type="match status" value="1"/>
</dbReference>
<feature type="compositionally biased region" description="Low complexity" evidence="1">
    <location>
        <begin position="153"/>
        <end position="193"/>
    </location>
</feature>
<organism evidence="3 4">
    <name type="scientific">Tessaracoccus oleiagri</name>
    <dbReference type="NCBI Taxonomy" id="686624"/>
    <lineage>
        <taxon>Bacteria</taxon>
        <taxon>Bacillati</taxon>
        <taxon>Actinomycetota</taxon>
        <taxon>Actinomycetes</taxon>
        <taxon>Propionibacteriales</taxon>
        <taxon>Propionibacteriaceae</taxon>
        <taxon>Tessaracoccus</taxon>
    </lineage>
</organism>
<evidence type="ECO:0000256" key="1">
    <source>
        <dbReference type="SAM" id="MobiDB-lite"/>
    </source>
</evidence>
<reference evidence="3 4" key="1">
    <citation type="submission" date="2016-10" db="EMBL/GenBank/DDBJ databases">
        <authorList>
            <person name="de Groot N.N."/>
        </authorList>
    </citation>
    <scope>NUCLEOTIDE SEQUENCE [LARGE SCALE GENOMIC DNA]</scope>
    <source>
        <strain evidence="3 4">CGMCC 1.9159</strain>
    </source>
</reference>
<dbReference type="AlphaFoldDB" id="A0A1G9J751"/>
<evidence type="ECO:0000256" key="2">
    <source>
        <dbReference type="SAM" id="SignalP"/>
    </source>
</evidence>
<accession>A0A1G9J751</accession>
<keyword evidence="2" id="KW-0732">Signal</keyword>
<proteinExistence type="predicted"/>
<keyword evidence="4" id="KW-1185">Reference proteome</keyword>
<evidence type="ECO:0000313" key="3">
    <source>
        <dbReference type="EMBL" id="SDL33122.1"/>
    </source>
</evidence>
<evidence type="ECO:0008006" key="5">
    <source>
        <dbReference type="Google" id="ProtNLM"/>
    </source>
</evidence>
<name>A0A1G9J751_9ACTN</name>
<feature type="chain" id="PRO_5011489880" description="DUF4430 domain-containing protein" evidence="2">
    <location>
        <begin position="27"/>
        <end position="200"/>
    </location>
</feature>
<protein>
    <recommendedName>
        <fullName evidence="5">DUF4430 domain-containing protein</fullName>
    </recommendedName>
</protein>
<sequence>MATFTSKLATAAIVAFAIGSGVPAAAEPATTASDCVAAGDVWVHVEYDDTTTGACATEFSTAQEATTSAGLTEEAGPFYTTIDGRTANGTTAREWWSLYSLPAGAGVDEWDFATVGAHELTLEGGQVVAWVLQPDWNLDAVAPAADPFAVEVPVEETPTASPSPSESPSATAAPSVTASPAPSASATPEEAAPGLPKTGV</sequence>
<evidence type="ECO:0000313" key="4">
    <source>
        <dbReference type="Proteomes" id="UP000199475"/>
    </source>
</evidence>
<dbReference type="EMBL" id="FNGP01000002">
    <property type="protein sequence ID" value="SDL33122.1"/>
    <property type="molecule type" value="Genomic_DNA"/>
</dbReference>
<dbReference type="STRING" id="686624.SAMN04488242_1066"/>
<dbReference type="Proteomes" id="UP000199475">
    <property type="component" value="Unassembled WGS sequence"/>
</dbReference>
<dbReference type="RefSeq" id="WP_093249687.1">
    <property type="nucleotide sequence ID" value="NZ_FNGP01000002.1"/>
</dbReference>
<gene>
    <name evidence="3" type="ORF">SAMN04488242_1066</name>
</gene>
<feature type="region of interest" description="Disordered" evidence="1">
    <location>
        <begin position="153"/>
        <end position="200"/>
    </location>
</feature>